<dbReference type="EMBL" id="AEWV01000044">
    <property type="protein sequence ID" value="EGC16241.1"/>
    <property type="molecule type" value="Genomic_DNA"/>
</dbReference>
<dbReference type="Proteomes" id="UP000004088">
    <property type="component" value="Unassembled WGS sequence"/>
</dbReference>
<organism evidence="1 2">
    <name type="scientific">Kingella denitrificans ATCC 33394</name>
    <dbReference type="NCBI Taxonomy" id="888741"/>
    <lineage>
        <taxon>Bacteria</taxon>
        <taxon>Pseudomonadati</taxon>
        <taxon>Pseudomonadota</taxon>
        <taxon>Betaproteobacteria</taxon>
        <taxon>Neisseriales</taxon>
        <taxon>Neisseriaceae</taxon>
        <taxon>Kingella</taxon>
    </lineage>
</organism>
<sequence>MGFSANSRLILLHYNVQAAFCAVRLGGAIIGKCGTLLIFWEI</sequence>
<reference evidence="1 2" key="1">
    <citation type="submission" date="2011-01" db="EMBL/GenBank/DDBJ databases">
        <authorList>
            <person name="Muzny D."/>
            <person name="Qin X."/>
            <person name="Deng J."/>
            <person name="Jiang H."/>
            <person name="Liu Y."/>
            <person name="Qu J."/>
            <person name="Song X.-Z."/>
            <person name="Zhang L."/>
            <person name="Thornton R."/>
            <person name="Coyle M."/>
            <person name="Francisco L."/>
            <person name="Jackson L."/>
            <person name="Javaid M."/>
            <person name="Korchina V."/>
            <person name="Kovar C."/>
            <person name="Mata R."/>
            <person name="Mathew T."/>
            <person name="Ngo R."/>
            <person name="Nguyen L."/>
            <person name="Nguyen N."/>
            <person name="Okwuonu G."/>
            <person name="Ongeri F."/>
            <person name="Pham C."/>
            <person name="Simmons D."/>
            <person name="Wilczek-Boney K."/>
            <person name="Hale W."/>
            <person name="Jakkamsetti A."/>
            <person name="Pham P."/>
            <person name="Ruth R."/>
            <person name="San Lucas F."/>
            <person name="Warren J."/>
            <person name="Zhang J."/>
            <person name="Zhao Z."/>
            <person name="Zhou C."/>
            <person name="Zhu D."/>
            <person name="Lee S."/>
            <person name="Bess C."/>
            <person name="Blankenburg K."/>
            <person name="Forbes L."/>
            <person name="Fu Q."/>
            <person name="Gubbala S."/>
            <person name="Hirani K."/>
            <person name="Jayaseelan J.C."/>
            <person name="Lara F."/>
            <person name="Munidasa M."/>
            <person name="Palculict T."/>
            <person name="Patil S."/>
            <person name="Pu L.-L."/>
            <person name="Saada N."/>
            <person name="Tang L."/>
            <person name="Weissenberger G."/>
            <person name="Zhu Y."/>
            <person name="Hemphill L."/>
            <person name="Shang Y."/>
            <person name="Youmans B."/>
            <person name="Ayvaz T."/>
            <person name="Ross M."/>
            <person name="Santibanez J."/>
            <person name="Aqrawi P."/>
            <person name="Gross S."/>
            <person name="Joshi V."/>
            <person name="Fowler G."/>
            <person name="Nazareth L."/>
            <person name="Reid J."/>
            <person name="Worley K."/>
            <person name="Petrosino J."/>
            <person name="Highlander S."/>
            <person name="Gibbs R."/>
        </authorList>
    </citation>
    <scope>NUCLEOTIDE SEQUENCE [LARGE SCALE GENOMIC DNA]</scope>
    <source>
        <strain evidence="1 2">ATCC 33394</strain>
    </source>
</reference>
<dbReference type="AlphaFoldDB" id="F0F2L5"/>
<comment type="caution">
    <text evidence="1">The sequence shown here is derived from an EMBL/GenBank/DDBJ whole genome shotgun (WGS) entry which is preliminary data.</text>
</comment>
<evidence type="ECO:0000313" key="1">
    <source>
        <dbReference type="EMBL" id="EGC16241.1"/>
    </source>
</evidence>
<proteinExistence type="predicted"/>
<gene>
    <name evidence="1" type="ORF">HMPREF9098_2350</name>
</gene>
<accession>F0F2L5</accession>
<protein>
    <submittedName>
        <fullName evidence="1">Uncharacterized protein</fullName>
    </submittedName>
</protein>
<evidence type="ECO:0000313" key="2">
    <source>
        <dbReference type="Proteomes" id="UP000004088"/>
    </source>
</evidence>
<name>F0F2L5_9NEIS</name>
<dbReference type="HOGENOM" id="CLU_3252777_0_0_4"/>
<keyword evidence="2" id="KW-1185">Reference proteome</keyword>